<dbReference type="Proteomes" id="UP000076761">
    <property type="component" value="Unassembled WGS sequence"/>
</dbReference>
<organism evidence="1 2">
    <name type="scientific">Neolentinus lepideus HHB14362 ss-1</name>
    <dbReference type="NCBI Taxonomy" id="1314782"/>
    <lineage>
        <taxon>Eukaryota</taxon>
        <taxon>Fungi</taxon>
        <taxon>Dikarya</taxon>
        <taxon>Basidiomycota</taxon>
        <taxon>Agaricomycotina</taxon>
        <taxon>Agaricomycetes</taxon>
        <taxon>Gloeophyllales</taxon>
        <taxon>Gloeophyllaceae</taxon>
        <taxon>Neolentinus</taxon>
    </lineage>
</organism>
<gene>
    <name evidence="1" type="ORF">NEOLEDRAFT_801712</name>
</gene>
<evidence type="ECO:0000313" key="1">
    <source>
        <dbReference type="EMBL" id="KZT21078.1"/>
    </source>
</evidence>
<reference evidence="1 2" key="1">
    <citation type="journal article" date="2016" name="Mol. Biol. Evol.">
        <title>Comparative Genomics of Early-Diverging Mushroom-Forming Fungi Provides Insights into the Origins of Lignocellulose Decay Capabilities.</title>
        <authorList>
            <person name="Nagy L.G."/>
            <person name="Riley R."/>
            <person name="Tritt A."/>
            <person name="Adam C."/>
            <person name="Daum C."/>
            <person name="Floudas D."/>
            <person name="Sun H."/>
            <person name="Yadav J.S."/>
            <person name="Pangilinan J."/>
            <person name="Larsson K.H."/>
            <person name="Matsuura K."/>
            <person name="Barry K."/>
            <person name="Labutti K."/>
            <person name="Kuo R."/>
            <person name="Ohm R.A."/>
            <person name="Bhattacharya S.S."/>
            <person name="Shirouzu T."/>
            <person name="Yoshinaga Y."/>
            <person name="Martin F.M."/>
            <person name="Grigoriev I.V."/>
            <person name="Hibbett D.S."/>
        </authorList>
    </citation>
    <scope>NUCLEOTIDE SEQUENCE [LARGE SCALE GENOMIC DNA]</scope>
    <source>
        <strain evidence="1 2">HHB14362 ss-1</strain>
    </source>
</reference>
<sequence>MTVLMSLCTVASVLYRWRSNIDLVPLDLCHKLTSVRGRFSCNLLSTVKQDKETSALLSSVDEKSDKQFQIDWIAAIVFTAAGVLVLLELKEGSTEEWVSAIISCDEPSILVIKSL</sequence>
<dbReference type="EMBL" id="KV425611">
    <property type="protein sequence ID" value="KZT21078.1"/>
    <property type="molecule type" value="Genomic_DNA"/>
</dbReference>
<dbReference type="InParanoid" id="A0A165PI94"/>
<name>A0A165PI94_9AGAM</name>
<evidence type="ECO:0000313" key="2">
    <source>
        <dbReference type="Proteomes" id="UP000076761"/>
    </source>
</evidence>
<keyword evidence="2" id="KW-1185">Reference proteome</keyword>
<dbReference type="AlphaFoldDB" id="A0A165PI94"/>
<accession>A0A165PI94</accession>
<protein>
    <submittedName>
        <fullName evidence="1">Uncharacterized protein</fullName>
    </submittedName>
</protein>
<proteinExistence type="predicted"/>